<comment type="caution">
    <text evidence="1">The sequence shown here is derived from an EMBL/GenBank/DDBJ whole genome shotgun (WGS) entry which is preliminary data.</text>
</comment>
<accession>A0A8J4E329</accession>
<dbReference type="AlphaFoldDB" id="A0A8J4E329"/>
<name>A0A8J4E329_9ACTN</name>
<protein>
    <recommendedName>
        <fullName evidence="3">MAM domain-containing protein</fullName>
    </recommendedName>
</protein>
<evidence type="ECO:0008006" key="3">
    <source>
        <dbReference type="Google" id="ProtNLM"/>
    </source>
</evidence>
<evidence type="ECO:0000313" key="1">
    <source>
        <dbReference type="EMBL" id="GIJ60445.1"/>
    </source>
</evidence>
<reference evidence="1" key="1">
    <citation type="submission" date="2021-01" db="EMBL/GenBank/DDBJ databases">
        <title>Whole genome shotgun sequence of Virgisporangium aurantiacum NBRC 16421.</title>
        <authorList>
            <person name="Komaki H."/>
            <person name="Tamura T."/>
        </authorList>
    </citation>
    <scope>NUCLEOTIDE SEQUENCE</scope>
    <source>
        <strain evidence="1">NBRC 16421</strain>
    </source>
</reference>
<dbReference type="Proteomes" id="UP000612585">
    <property type="component" value="Unassembled WGS sequence"/>
</dbReference>
<proteinExistence type="predicted"/>
<gene>
    <name evidence="1" type="ORF">Vau01_079610</name>
</gene>
<sequence>MGLHTVTITGVGTTMTRTVTFTLAIHSPSCTNSGQQLSNSGFESGEANWTAPPGAIAQRGHAHTGAWNARLGKVGPEAETLSQTVVMPAGCPFVVLSFWLHVDSRESSSEEFDILSLDARVDGAYEPLGYWSNAAAGAGYWQVNIDASIFAGHTVTVSLTSWQDRSLASSFHIDDFELNAY</sequence>
<keyword evidence="2" id="KW-1185">Reference proteome</keyword>
<dbReference type="EMBL" id="BOPG01000055">
    <property type="protein sequence ID" value="GIJ60445.1"/>
    <property type="molecule type" value="Genomic_DNA"/>
</dbReference>
<dbReference type="Gene3D" id="2.60.120.260">
    <property type="entry name" value="Galactose-binding domain-like"/>
    <property type="match status" value="1"/>
</dbReference>
<organism evidence="1 2">
    <name type="scientific">Virgisporangium aurantiacum</name>
    <dbReference type="NCBI Taxonomy" id="175570"/>
    <lineage>
        <taxon>Bacteria</taxon>
        <taxon>Bacillati</taxon>
        <taxon>Actinomycetota</taxon>
        <taxon>Actinomycetes</taxon>
        <taxon>Micromonosporales</taxon>
        <taxon>Micromonosporaceae</taxon>
        <taxon>Virgisporangium</taxon>
    </lineage>
</organism>
<evidence type="ECO:0000313" key="2">
    <source>
        <dbReference type="Proteomes" id="UP000612585"/>
    </source>
</evidence>